<keyword evidence="2 6" id="KW-0812">Transmembrane</keyword>
<keyword evidence="4 6" id="KW-0472">Membrane</keyword>
<dbReference type="InterPro" id="IPR047817">
    <property type="entry name" value="ABC2_TM_bact-type"/>
</dbReference>
<accession>A0A222VLR5</accession>
<dbReference type="GO" id="GO:0140359">
    <property type="term" value="F:ABC-type transporter activity"/>
    <property type="evidence" value="ECO:0007669"/>
    <property type="project" value="InterPro"/>
</dbReference>
<evidence type="ECO:0000256" key="6">
    <source>
        <dbReference type="RuleBase" id="RU361157"/>
    </source>
</evidence>
<comment type="subcellular location">
    <subcellularLocation>
        <location evidence="6">Cell membrane</location>
        <topology evidence="6">Multi-pass membrane protein</topology>
    </subcellularLocation>
    <subcellularLocation>
        <location evidence="1">Membrane</location>
        <topology evidence="1">Multi-pass membrane protein</topology>
    </subcellularLocation>
</comment>
<keyword evidence="3 6" id="KW-1133">Transmembrane helix</keyword>
<dbReference type="PANTHER" id="PTHR43229:SF2">
    <property type="entry name" value="NODULATION PROTEIN J"/>
    <property type="match status" value="1"/>
</dbReference>
<dbReference type="STRING" id="530584.SAMN05421630_102532"/>
<evidence type="ECO:0000313" key="8">
    <source>
        <dbReference type="Proteomes" id="UP000199494"/>
    </source>
</evidence>
<proteinExistence type="inferred from homology"/>
<feature type="transmembrane region" description="Helical" evidence="6">
    <location>
        <begin position="91"/>
        <end position="111"/>
    </location>
</feature>
<evidence type="ECO:0000256" key="3">
    <source>
        <dbReference type="ARBA" id="ARBA00022989"/>
    </source>
</evidence>
<dbReference type="Proteomes" id="UP000199494">
    <property type="component" value="Unassembled WGS sequence"/>
</dbReference>
<dbReference type="InterPro" id="IPR051784">
    <property type="entry name" value="Nod_factor_ABC_transporter"/>
</dbReference>
<organism evidence="7 8">
    <name type="scientific">Prauserella marina</name>
    <dbReference type="NCBI Taxonomy" id="530584"/>
    <lineage>
        <taxon>Bacteria</taxon>
        <taxon>Bacillati</taxon>
        <taxon>Actinomycetota</taxon>
        <taxon>Actinomycetes</taxon>
        <taxon>Pseudonocardiales</taxon>
        <taxon>Pseudonocardiaceae</taxon>
        <taxon>Prauserella</taxon>
    </lineage>
</organism>
<dbReference type="PANTHER" id="PTHR43229">
    <property type="entry name" value="NODULATION PROTEIN J"/>
    <property type="match status" value="1"/>
</dbReference>
<feature type="transmembrane region" description="Helical" evidence="6">
    <location>
        <begin position="199"/>
        <end position="219"/>
    </location>
</feature>
<dbReference type="GO" id="GO:0046677">
    <property type="term" value="P:response to antibiotic"/>
    <property type="evidence" value="ECO:0007669"/>
    <property type="project" value="UniProtKB-KW"/>
</dbReference>
<dbReference type="PROSITE" id="PS51012">
    <property type="entry name" value="ABC_TM2"/>
    <property type="match status" value="1"/>
</dbReference>
<keyword evidence="5" id="KW-0046">Antibiotic resistance</keyword>
<feature type="transmembrane region" description="Helical" evidence="6">
    <location>
        <begin position="165"/>
        <end position="187"/>
    </location>
</feature>
<name>A0A222VLR5_9PSEU</name>
<dbReference type="InterPro" id="IPR000412">
    <property type="entry name" value="ABC_2_transport"/>
</dbReference>
<evidence type="ECO:0000256" key="5">
    <source>
        <dbReference type="ARBA" id="ARBA00023251"/>
    </source>
</evidence>
<dbReference type="PIRSF" id="PIRSF006648">
    <property type="entry name" value="DrrB"/>
    <property type="match status" value="1"/>
</dbReference>
<dbReference type="InterPro" id="IPR013525">
    <property type="entry name" value="ABC2_TM"/>
</dbReference>
<evidence type="ECO:0000256" key="2">
    <source>
        <dbReference type="ARBA" id="ARBA00022692"/>
    </source>
</evidence>
<dbReference type="Pfam" id="PF01061">
    <property type="entry name" value="ABC2_membrane"/>
    <property type="match status" value="1"/>
</dbReference>
<sequence length="285" mass="30430">MTTATNDDTIVEPKPVLENALRNALATHARPKRPGPLSASLTHLWRAVSTFRHHPGQLLDMVLFPFVFLLVFTYLFGGAIDGSTTVYLQQFLPGILVQTVVMMSVYTGTALNTDITKGIFDRFRTLPFWQPATIVGSLLADMGRYIVALGLTIGLGMLLGFRPASVVGCIAAVAVLIVFAFGVSWIFTTLGVVAKSPSTVASTSMIVVFPLVFASNIFVPTASMPGWMAAFANANPMSHAATAARGLMHGTATAGQVAWALGLAAALVVVFAPLTMIAYRKRKDR</sequence>
<evidence type="ECO:0000313" key="7">
    <source>
        <dbReference type="EMBL" id="SDC54947.1"/>
    </source>
</evidence>
<dbReference type="GO" id="GO:0043190">
    <property type="term" value="C:ATP-binding cassette (ABC) transporter complex"/>
    <property type="evidence" value="ECO:0007669"/>
    <property type="project" value="InterPro"/>
</dbReference>
<dbReference type="AlphaFoldDB" id="A0A222VLR5"/>
<gene>
    <name evidence="7" type="ORF">SAMN05421630_102532</name>
</gene>
<keyword evidence="8" id="KW-1185">Reference proteome</keyword>
<dbReference type="RefSeq" id="WP_091800371.1">
    <property type="nucleotide sequence ID" value="NZ_CP016353.1"/>
</dbReference>
<feature type="transmembrane region" description="Helical" evidence="6">
    <location>
        <begin position="257"/>
        <end position="279"/>
    </location>
</feature>
<keyword evidence="6" id="KW-1003">Cell membrane</keyword>
<comment type="similarity">
    <text evidence="6">Belongs to the ABC-2 integral membrane protein family.</text>
</comment>
<dbReference type="EMBL" id="FMZE01000002">
    <property type="protein sequence ID" value="SDC54947.1"/>
    <property type="molecule type" value="Genomic_DNA"/>
</dbReference>
<protein>
    <recommendedName>
        <fullName evidence="6">Transport permease protein</fullName>
    </recommendedName>
</protein>
<keyword evidence="6" id="KW-0813">Transport</keyword>
<dbReference type="OrthoDB" id="8988363at2"/>
<feature type="transmembrane region" description="Helical" evidence="6">
    <location>
        <begin position="132"/>
        <end position="159"/>
    </location>
</feature>
<dbReference type="KEGG" id="pmad:BAY61_07620"/>
<evidence type="ECO:0000256" key="4">
    <source>
        <dbReference type="ARBA" id="ARBA00023136"/>
    </source>
</evidence>
<evidence type="ECO:0000256" key="1">
    <source>
        <dbReference type="ARBA" id="ARBA00004141"/>
    </source>
</evidence>
<reference evidence="7 8" key="1">
    <citation type="submission" date="2016-10" db="EMBL/GenBank/DDBJ databases">
        <authorList>
            <person name="de Groot N.N."/>
        </authorList>
    </citation>
    <scope>NUCLEOTIDE SEQUENCE [LARGE SCALE GENOMIC DNA]</scope>
    <source>
        <strain evidence="7 8">CGMCC 4.5506</strain>
    </source>
</reference>
<feature type="transmembrane region" description="Helical" evidence="6">
    <location>
        <begin position="58"/>
        <end position="79"/>
    </location>
</feature>